<dbReference type="Gene3D" id="3.40.50.620">
    <property type="entry name" value="HUPs"/>
    <property type="match status" value="1"/>
</dbReference>
<feature type="transmembrane region" description="Helical" evidence="1">
    <location>
        <begin position="16"/>
        <end position="38"/>
    </location>
</feature>
<proteinExistence type="predicted"/>
<dbReference type="InterPro" id="IPR051599">
    <property type="entry name" value="Cell_Envelope_Assoc"/>
</dbReference>
<evidence type="ECO:0000256" key="1">
    <source>
        <dbReference type="SAM" id="Phobius"/>
    </source>
</evidence>
<gene>
    <name evidence="3" type="ORF">SAMN00017405_1936</name>
</gene>
<dbReference type="OrthoDB" id="9782395at2"/>
<reference evidence="3 4" key="1">
    <citation type="submission" date="2017-04" db="EMBL/GenBank/DDBJ databases">
        <authorList>
            <person name="Afonso C.L."/>
            <person name="Miller P.J."/>
            <person name="Scott M.A."/>
            <person name="Spackman E."/>
            <person name="Goraichik I."/>
            <person name="Dimitrov K.M."/>
            <person name="Suarez D.L."/>
            <person name="Swayne D.E."/>
        </authorList>
    </citation>
    <scope>NUCLEOTIDE SEQUENCE [LARGE SCALE GENOMIC DNA]</scope>
    <source>
        <strain evidence="3 4">DSM 11270</strain>
    </source>
</reference>
<dbReference type="Proteomes" id="UP000192731">
    <property type="component" value="Unassembled WGS sequence"/>
</dbReference>
<accession>A0A1W1VH46</accession>
<dbReference type="STRING" id="656914.SAMN00017405_1936"/>
<name>A0A1W1VH46_DESTI</name>
<evidence type="ECO:0000313" key="3">
    <source>
        <dbReference type="EMBL" id="SMB92284.1"/>
    </source>
</evidence>
<keyword evidence="1" id="KW-0812">Transmembrane</keyword>
<organism evidence="3 4">
    <name type="scientific">Desulfonispora thiosulfatigenes DSM 11270</name>
    <dbReference type="NCBI Taxonomy" id="656914"/>
    <lineage>
        <taxon>Bacteria</taxon>
        <taxon>Bacillati</taxon>
        <taxon>Bacillota</taxon>
        <taxon>Clostridia</taxon>
        <taxon>Eubacteriales</taxon>
        <taxon>Peptococcaceae</taxon>
        <taxon>Desulfonispora</taxon>
    </lineage>
</organism>
<keyword evidence="1" id="KW-0472">Membrane</keyword>
<dbReference type="EMBL" id="FWWT01000020">
    <property type="protein sequence ID" value="SMB92284.1"/>
    <property type="molecule type" value="Genomic_DNA"/>
</dbReference>
<evidence type="ECO:0000313" key="4">
    <source>
        <dbReference type="Proteomes" id="UP000192731"/>
    </source>
</evidence>
<dbReference type="PANTHER" id="PTHR30336:SF20">
    <property type="entry name" value="DUF218 DOMAIN-CONTAINING PROTEIN"/>
    <property type="match status" value="1"/>
</dbReference>
<dbReference type="InterPro" id="IPR003848">
    <property type="entry name" value="DUF218"/>
</dbReference>
<dbReference type="AlphaFoldDB" id="A0A1W1VH46"/>
<evidence type="ECO:0000259" key="2">
    <source>
        <dbReference type="Pfam" id="PF02698"/>
    </source>
</evidence>
<dbReference type="PANTHER" id="PTHR30336">
    <property type="entry name" value="INNER MEMBRANE PROTEIN, PROBABLE PERMEASE"/>
    <property type="match status" value="1"/>
</dbReference>
<sequence length="209" mass="23334">MNMKDFIFSKTKVNSVIRILAILLVVFSVIITILYYQVEQAGTKKILKKADAAIVLGAAVWEDGKPSPSMKARVTEAVDLYNKGIVKKIIVSGGVGRFSPTEAEVMAKVAMSLGVIREDIILEKKATSTRENLKYSYSLGKEQGFKRYIIVSDAFHLKRASLMANDLGMKFQTAPALDSPLYTNKALKFKYTLRETLGLIKFYLVRILN</sequence>
<protein>
    <submittedName>
        <fullName evidence="3">Uncharacterized SAM-binding protein YcdF, DUF218 family</fullName>
    </submittedName>
</protein>
<dbReference type="GO" id="GO:0005886">
    <property type="term" value="C:plasma membrane"/>
    <property type="evidence" value="ECO:0007669"/>
    <property type="project" value="TreeGrafter"/>
</dbReference>
<keyword evidence="1" id="KW-1133">Transmembrane helix</keyword>
<keyword evidence="4" id="KW-1185">Reference proteome</keyword>
<dbReference type="Pfam" id="PF02698">
    <property type="entry name" value="DUF218"/>
    <property type="match status" value="1"/>
</dbReference>
<feature type="domain" description="DUF218" evidence="2">
    <location>
        <begin position="51"/>
        <end position="198"/>
    </location>
</feature>
<dbReference type="InterPro" id="IPR014729">
    <property type="entry name" value="Rossmann-like_a/b/a_fold"/>
</dbReference>
<dbReference type="RefSeq" id="WP_084053571.1">
    <property type="nucleotide sequence ID" value="NZ_FWWT01000020.1"/>
</dbReference>
<dbReference type="CDD" id="cd06259">
    <property type="entry name" value="YdcF-like"/>
    <property type="match status" value="1"/>
</dbReference>